<keyword evidence="1" id="KW-1133">Transmembrane helix</keyword>
<protein>
    <submittedName>
        <fullName evidence="2">Uncharacterized protein</fullName>
    </submittedName>
</protein>
<dbReference type="AlphaFoldDB" id="A0A6C0C451"/>
<accession>A0A6C0C451</accession>
<evidence type="ECO:0000256" key="1">
    <source>
        <dbReference type="SAM" id="Phobius"/>
    </source>
</evidence>
<name>A0A6C0C451_9ZZZZ</name>
<sequence>MTSKDPDIQYIYDQIKEFETTQPDKCSCLKKCDHCRENIELSLKKSKLPTIQELEFLVRRLTGVEYGFESRPMKWDEPFVPTTKNKPLNYSDWIYHIIFIDHGFVIFMTIDMIKKIPILKSILLEENGCDKPLRLKYMDVKLNKQFKGPTLYITKLEPYSLVFGKPHDDYRMNIDRRSNNEVINFHEKWFKHDNLGECLMYRNWYA</sequence>
<keyword evidence="1" id="KW-0812">Transmembrane</keyword>
<reference evidence="2" key="1">
    <citation type="journal article" date="2020" name="Nature">
        <title>Giant virus diversity and host interactions through global metagenomics.</title>
        <authorList>
            <person name="Schulz F."/>
            <person name="Roux S."/>
            <person name="Paez-Espino D."/>
            <person name="Jungbluth S."/>
            <person name="Walsh D.A."/>
            <person name="Denef V.J."/>
            <person name="McMahon K.D."/>
            <person name="Konstantinidis K.T."/>
            <person name="Eloe-Fadrosh E.A."/>
            <person name="Kyrpides N.C."/>
            <person name="Woyke T."/>
        </authorList>
    </citation>
    <scope>NUCLEOTIDE SEQUENCE</scope>
    <source>
        <strain evidence="2">GVMAG-M-3300020185-18</strain>
    </source>
</reference>
<evidence type="ECO:0000313" key="2">
    <source>
        <dbReference type="EMBL" id="QHS98554.1"/>
    </source>
</evidence>
<keyword evidence="1" id="KW-0472">Membrane</keyword>
<feature type="transmembrane region" description="Helical" evidence="1">
    <location>
        <begin position="93"/>
        <end position="113"/>
    </location>
</feature>
<proteinExistence type="predicted"/>
<organism evidence="2">
    <name type="scientific">viral metagenome</name>
    <dbReference type="NCBI Taxonomy" id="1070528"/>
    <lineage>
        <taxon>unclassified sequences</taxon>
        <taxon>metagenomes</taxon>
        <taxon>organismal metagenomes</taxon>
    </lineage>
</organism>
<dbReference type="EMBL" id="MN739318">
    <property type="protein sequence ID" value="QHS98554.1"/>
    <property type="molecule type" value="Genomic_DNA"/>
</dbReference>